<protein>
    <submittedName>
        <fullName evidence="3">DUF1453 domain-containing protein</fullName>
    </submittedName>
</protein>
<keyword evidence="2" id="KW-0812">Transmembrane</keyword>
<name>A0ABV3A2Z2_9ACTN</name>
<keyword evidence="2" id="KW-0472">Membrane</keyword>
<accession>A0ABV3A2Z2</accession>
<evidence type="ECO:0000256" key="1">
    <source>
        <dbReference type="SAM" id="MobiDB-lite"/>
    </source>
</evidence>
<keyword evidence="4" id="KW-1185">Reference proteome</keyword>
<reference evidence="3 4" key="1">
    <citation type="submission" date="2024-06" db="EMBL/GenBank/DDBJ databases">
        <title>The Natural Products Discovery Center: Release of the First 8490 Sequenced Strains for Exploring Actinobacteria Biosynthetic Diversity.</title>
        <authorList>
            <person name="Kalkreuter E."/>
            <person name="Kautsar S.A."/>
            <person name="Yang D."/>
            <person name="Bader C.D."/>
            <person name="Teijaro C.N."/>
            <person name="Fluegel L."/>
            <person name="Davis C.M."/>
            <person name="Simpson J.R."/>
            <person name="Lauterbach L."/>
            <person name="Steele A.D."/>
            <person name="Gui C."/>
            <person name="Meng S."/>
            <person name="Li G."/>
            <person name="Viehrig K."/>
            <person name="Ye F."/>
            <person name="Su P."/>
            <person name="Kiefer A.F."/>
            <person name="Nichols A."/>
            <person name="Cepeda A.J."/>
            <person name="Yan W."/>
            <person name="Fan B."/>
            <person name="Jiang Y."/>
            <person name="Adhikari A."/>
            <person name="Zheng C.-J."/>
            <person name="Schuster L."/>
            <person name="Cowan T.M."/>
            <person name="Smanski M.J."/>
            <person name="Chevrette M.G."/>
            <person name="De Carvalho L.P.S."/>
            <person name="Shen B."/>
        </authorList>
    </citation>
    <scope>NUCLEOTIDE SEQUENCE [LARGE SCALE GENOMIC DNA]</scope>
    <source>
        <strain evidence="3 4">NPDC020594</strain>
    </source>
</reference>
<organism evidence="3 4">
    <name type="scientific">Streptomyces flaveolus</name>
    <dbReference type="NCBI Taxonomy" id="67297"/>
    <lineage>
        <taxon>Bacteria</taxon>
        <taxon>Bacillati</taxon>
        <taxon>Actinomycetota</taxon>
        <taxon>Actinomycetes</taxon>
        <taxon>Kitasatosporales</taxon>
        <taxon>Streptomycetaceae</taxon>
        <taxon>Streptomyces</taxon>
    </lineage>
</organism>
<proteinExistence type="predicted"/>
<dbReference type="Proteomes" id="UP001551011">
    <property type="component" value="Unassembled WGS sequence"/>
</dbReference>
<keyword evidence="2" id="KW-1133">Transmembrane helix</keyword>
<gene>
    <name evidence="3" type="ORF">AB0H04_05320</name>
</gene>
<sequence>MPGLVNALVIVAVVAIVIARQFRARTIDTDRRWWLLPVVLAVVSLGEPGILDAHHRAESAGLLVVELFIGLVTGIGWGWTTRIWTAPDGVVWAKSSKASGAVWIVGIALRVGVFALGSALGVHQDSSALMLGLAGTLLVRGGILAWRAQSIAAPSQSSGAPIQSVGAPSRPVPSRPAPAYGDDERSAWKERV</sequence>
<dbReference type="EMBL" id="JBFAEG010000003">
    <property type="protein sequence ID" value="MEU5706298.1"/>
    <property type="molecule type" value="Genomic_DNA"/>
</dbReference>
<feature type="region of interest" description="Disordered" evidence="1">
    <location>
        <begin position="153"/>
        <end position="192"/>
    </location>
</feature>
<feature type="compositionally biased region" description="Basic and acidic residues" evidence="1">
    <location>
        <begin position="182"/>
        <end position="192"/>
    </location>
</feature>
<evidence type="ECO:0000256" key="2">
    <source>
        <dbReference type="SAM" id="Phobius"/>
    </source>
</evidence>
<feature type="transmembrane region" description="Helical" evidence="2">
    <location>
        <begin position="129"/>
        <end position="148"/>
    </location>
</feature>
<comment type="caution">
    <text evidence="3">The sequence shown here is derived from an EMBL/GenBank/DDBJ whole genome shotgun (WGS) entry which is preliminary data.</text>
</comment>
<feature type="transmembrane region" description="Helical" evidence="2">
    <location>
        <begin position="34"/>
        <end position="53"/>
    </location>
</feature>
<feature type="transmembrane region" description="Helical" evidence="2">
    <location>
        <begin position="60"/>
        <end position="80"/>
    </location>
</feature>
<evidence type="ECO:0000313" key="4">
    <source>
        <dbReference type="Proteomes" id="UP001551011"/>
    </source>
</evidence>
<evidence type="ECO:0000313" key="3">
    <source>
        <dbReference type="EMBL" id="MEU5706298.1"/>
    </source>
</evidence>
<feature type="transmembrane region" description="Helical" evidence="2">
    <location>
        <begin position="100"/>
        <end position="122"/>
    </location>
</feature>
<dbReference type="RefSeq" id="WP_356195025.1">
    <property type="nucleotide sequence ID" value="NZ_JBEXDP010000026.1"/>
</dbReference>